<dbReference type="InterPro" id="IPR005467">
    <property type="entry name" value="His_kinase_dom"/>
</dbReference>
<evidence type="ECO:0000313" key="9">
    <source>
        <dbReference type="Proteomes" id="UP000712157"/>
    </source>
</evidence>
<dbReference type="SMART" id="SM00388">
    <property type="entry name" value="HisKA"/>
    <property type="match status" value="1"/>
</dbReference>
<evidence type="ECO:0000256" key="1">
    <source>
        <dbReference type="ARBA" id="ARBA00000085"/>
    </source>
</evidence>
<keyword evidence="3" id="KW-0597">Phosphoprotein</keyword>
<reference evidence="8" key="1">
    <citation type="submission" date="2021-06" db="EMBL/GenBank/DDBJ databases">
        <title>Description of novel taxa of the family Lachnospiraceae.</title>
        <authorList>
            <person name="Chaplin A.V."/>
            <person name="Sokolova S.R."/>
            <person name="Pikina A.P."/>
            <person name="Korzhanova M."/>
            <person name="Belova V."/>
            <person name="Korostin D."/>
            <person name="Efimov B.A."/>
        </authorList>
    </citation>
    <scope>NUCLEOTIDE SEQUENCE</scope>
    <source>
        <strain evidence="8">ASD5720</strain>
    </source>
</reference>
<keyword evidence="4 8" id="KW-0418">Kinase</keyword>
<keyword evidence="4 8" id="KW-0808">Transferase</keyword>
<evidence type="ECO:0000256" key="5">
    <source>
        <dbReference type="ARBA" id="ARBA00023012"/>
    </source>
</evidence>
<evidence type="ECO:0000256" key="2">
    <source>
        <dbReference type="ARBA" id="ARBA00012438"/>
    </source>
</evidence>
<sequence>MGRVYRRLNEMLDQAMEGEFLESRYDESELSRLETRWKQYLSASRQSAREIQEERQNLQSLVSDISHQTRTPLSNILLYTQLLEEKEGMPKDAGRLVAAVKGQAEKLDFLIQSLVMASRLESGILKMQPVLQPAGPMVFDAAAAIEPRAWEKQIQIVIEEQDSLKEREITAVFDRKWTSEALYNLLDNAVKYTQEGDTIRVGIREYEMFVRICVVDHGIGIREDELGQIFQRFYRGKDVREKEGVGIGLYLSRSIIEKQGGYLKAVSGPEKGSEFSIFLPKSLGNS</sequence>
<dbReference type="EMBL" id="JAHQCW010000006">
    <property type="protein sequence ID" value="MBU9735971.1"/>
    <property type="molecule type" value="Genomic_DNA"/>
</dbReference>
<dbReference type="PRINTS" id="PR00344">
    <property type="entry name" value="BCTRLSENSOR"/>
</dbReference>
<proteinExistence type="predicted"/>
<dbReference type="EC" id="2.7.13.3" evidence="2"/>
<keyword evidence="6" id="KW-0175">Coiled coil</keyword>
<feature type="coiled-coil region" evidence="6">
    <location>
        <begin position="41"/>
        <end position="68"/>
    </location>
</feature>
<dbReference type="InterPro" id="IPR036890">
    <property type="entry name" value="HATPase_C_sf"/>
</dbReference>
<dbReference type="SUPFAM" id="SSF55874">
    <property type="entry name" value="ATPase domain of HSP90 chaperone/DNA topoisomerase II/histidine kinase"/>
    <property type="match status" value="1"/>
</dbReference>
<feature type="domain" description="Histidine kinase" evidence="7">
    <location>
        <begin position="64"/>
        <end position="283"/>
    </location>
</feature>
<dbReference type="CDD" id="cd00082">
    <property type="entry name" value="HisKA"/>
    <property type="match status" value="1"/>
</dbReference>
<protein>
    <recommendedName>
        <fullName evidence="2">histidine kinase</fullName>
        <ecNumber evidence="2">2.7.13.3</ecNumber>
    </recommendedName>
</protein>
<comment type="catalytic activity">
    <reaction evidence="1">
        <text>ATP + protein L-histidine = ADP + protein N-phospho-L-histidine.</text>
        <dbReference type="EC" id="2.7.13.3"/>
    </reaction>
</comment>
<dbReference type="InterPro" id="IPR003661">
    <property type="entry name" value="HisK_dim/P_dom"/>
</dbReference>
<dbReference type="GO" id="GO:0000155">
    <property type="term" value="F:phosphorelay sensor kinase activity"/>
    <property type="evidence" value="ECO:0007669"/>
    <property type="project" value="InterPro"/>
</dbReference>
<keyword evidence="5" id="KW-0902">Two-component regulatory system</keyword>
<dbReference type="AlphaFoldDB" id="A0A949JXK4"/>
<dbReference type="PROSITE" id="PS50109">
    <property type="entry name" value="HIS_KIN"/>
    <property type="match status" value="1"/>
</dbReference>
<dbReference type="SMART" id="SM00387">
    <property type="entry name" value="HATPase_c"/>
    <property type="match status" value="1"/>
</dbReference>
<dbReference type="InterPro" id="IPR036097">
    <property type="entry name" value="HisK_dim/P_sf"/>
</dbReference>
<evidence type="ECO:0000256" key="6">
    <source>
        <dbReference type="SAM" id="Coils"/>
    </source>
</evidence>
<accession>A0A949JXK4</accession>
<dbReference type="PANTHER" id="PTHR43547:SF2">
    <property type="entry name" value="HYBRID SIGNAL TRANSDUCTION HISTIDINE KINASE C"/>
    <property type="match status" value="1"/>
</dbReference>
<dbReference type="SUPFAM" id="SSF47384">
    <property type="entry name" value="Homodimeric domain of signal transducing histidine kinase"/>
    <property type="match status" value="1"/>
</dbReference>
<dbReference type="PANTHER" id="PTHR43547">
    <property type="entry name" value="TWO-COMPONENT HISTIDINE KINASE"/>
    <property type="match status" value="1"/>
</dbReference>
<evidence type="ECO:0000259" key="7">
    <source>
        <dbReference type="PROSITE" id="PS50109"/>
    </source>
</evidence>
<dbReference type="Pfam" id="PF00512">
    <property type="entry name" value="HisKA"/>
    <property type="match status" value="1"/>
</dbReference>
<comment type="caution">
    <text evidence="8">The sequence shown here is derived from an EMBL/GenBank/DDBJ whole genome shotgun (WGS) entry which is preliminary data.</text>
</comment>
<dbReference type="Proteomes" id="UP000712157">
    <property type="component" value="Unassembled WGS sequence"/>
</dbReference>
<gene>
    <name evidence="8" type="ORF">KTH89_05435</name>
</gene>
<dbReference type="InterPro" id="IPR004358">
    <property type="entry name" value="Sig_transdc_His_kin-like_C"/>
</dbReference>
<dbReference type="Pfam" id="PF02518">
    <property type="entry name" value="HATPase_c"/>
    <property type="match status" value="1"/>
</dbReference>
<organism evidence="8 9">
    <name type="scientific">Diplocloster agilis</name>
    <dbReference type="NCBI Taxonomy" id="2850323"/>
    <lineage>
        <taxon>Bacteria</taxon>
        <taxon>Bacillati</taxon>
        <taxon>Bacillota</taxon>
        <taxon>Clostridia</taxon>
        <taxon>Lachnospirales</taxon>
        <taxon>Lachnospiraceae</taxon>
        <taxon>Diplocloster</taxon>
    </lineage>
</organism>
<evidence type="ECO:0000256" key="4">
    <source>
        <dbReference type="ARBA" id="ARBA00022777"/>
    </source>
</evidence>
<dbReference type="Gene3D" id="3.30.565.10">
    <property type="entry name" value="Histidine kinase-like ATPase, C-terminal domain"/>
    <property type="match status" value="1"/>
</dbReference>
<dbReference type="Gene3D" id="1.10.287.130">
    <property type="match status" value="1"/>
</dbReference>
<evidence type="ECO:0000256" key="3">
    <source>
        <dbReference type="ARBA" id="ARBA00022553"/>
    </source>
</evidence>
<keyword evidence="9" id="KW-1185">Reference proteome</keyword>
<dbReference type="InterPro" id="IPR003594">
    <property type="entry name" value="HATPase_dom"/>
</dbReference>
<evidence type="ECO:0000313" key="8">
    <source>
        <dbReference type="EMBL" id="MBU9735971.1"/>
    </source>
</evidence>
<name>A0A949JXK4_9FIRM</name>